<dbReference type="Gene3D" id="3.40.50.2020">
    <property type="match status" value="1"/>
</dbReference>
<name>A0A383D5K2_9ZZZZ</name>
<feature type="non-terminal residue" evidence="1">
    <location>
        <position position="57"/>
    </location>
</feature>
<gene>
    <name evidence="1" type="ORF">METZ01_LOCUS492434</name>
</gene>
<dbReference type="SUPFAM" id="SSF53271">
    <property type="entry name" value="PRTase-like"/>
    <property type="match status" value="1"/>
</dbReference>
<protein>
    <recommendedName>
        <fullName evidence="2">Orotate phosphoribosyltransferase</fullName>
    </recommendedName>
</protein>
<organism evidence="1">
    <name type="scientific">marine metagenome</name>
    <dbReference type="NCBI Taxonomy" id="408172"/>
    <lineage>
        <taxon>unclassified sequences</taxon>
        <taxon>metagenomes</taxon>
        <taxon>ecological metagenomes</taxon>
    </lineage>
</organism>
<proteinExistence type="predicted"/>
<accession>A0A383D5K2</accession>
<evidence type="ECO:0008006" key="2">
    <source>
        <dbReference type="Google" id="ProtNLM"/>
    </source>
</evidence>
<dbReference type="AlphaFoldDB" id="A0A383D5K2"/>
<reference evidence="1" key="1">
    <citation type="submission" date="2018-05" db="EMBL/GenBank/DDBJ databases">
        <authorList>
            <person name="Lanie J.A."/>
            <person name="Ng W.-L."/>
            <person name="Kazmierczak K.M."/>
            <person name="Andrzejewski T.M."/>
            <person name="Davidsen T.M."/>
            <person name="Wayne K.J."/>
            <person name="Tettelin H."/>
            <person name="Glass J.I."/>
            <person name="Rusch D."/>
            <person name="Podicherti R."/>
            <person name="Tsui H.-C.T."/>
            <person name="Winkler M.E."/>
        </authorList>
    </citation>
    <scope>NUCLEOTIDE SEQUENCE</scope>
</reference>
<dbReference type="InterPro" id="IPR029057">
    <property type="entry name" value="PRTase-like"/>
</dbReference>
<dbReference type="EMBL" id="UINC01214374">
    <property type="protein sequence ID" value="SVE39580.1"/>
    <property type="molecule type" value="Genomic_DNA"/>
</dbReference>
<evidence type="ECO:0000313" key="1">
    <source>
        <dbReference type="EMBL" id="SVE39580.1"/>
    </source>
</evidence>
<sequence length="57" mass="6404">MTQDEALDTFHKTGALLKGHFILRSGLRSREFFQCATALQEMPVVEQLGKALADKVR</sequence>